<proteinExistence type="predicted"/>
<evidence type="ECO:0000313" key="1">
    <source>
        <dbReference type="EMBL" id="KAI3808580.1"/>
    </source>
</evidence>
<organism evidence="1 2">
    <name type="scientific">Smallanthus sonchifolius</name>
    <dbReference type="NCBI Taxonomy" id="185202"/>
    <lineage>
        <taxon>Eukaryota</taxon>
        <taxon>Viridiplantae</taxon>
        <taxon>Streptophyta</taxon>
        <taxon>Embryophyta</taxon>
        <taxon>Tracheophyta</taxon>
        <taxon>Spermatophyta</taxon>
        <taxon>Magnoliopsida</taxon>
        <taxon>eudicotyledons</taxon>
        <taxon>Gunneridae</taxon>
        <taxon>Pentapetalae</taxon>
        <taxon>asterids</taxon>
        <taxon>campanulids</taxon>
        <taxon>Asterales</taxon>
        <taxon>Asteraceae</taxon>
        <taxon>Asteroideae</taxon>
        <taxon>Heliantheae alliance</taxon>
        <taxon>Millerieae</taxon>
        <taxon>Smallanthus</taxon>
    </lineage>
</organism>
<gene>
    <name evidence="1" type="ORF">L1987_24534</name>
</gene>
<protein>
    <submittedName>
        <fullName evidence="1">Uncharacterized protein</fullName>
    </submittedName>
</protein>
<comment type="caution">
    <text evidence="1">The sequence shown here is derived from an EMBL/GenBank/DDBJ whole genome shotgun (WGS) entry which is preliminary data.</text>
</comment>
<dbReference type="Proteomes" id="UP001056120">
    <property type="component" value="Linkage Group LG08"/>
</dbReference>
<sequence>MMMTSETKVTKDDPGPEEGSGRQEGNEELDSRSSCRSAAKLFPMYGGSEESGMGMEEENINVADPNDGSNKNAFFFKYGERVKQSAHVQGSGPELKPLIMTRFSLTISSKVLEKVLKHLELNQFKPSIPDLNSSMGGSANEVIGDRKEKDSDLIAKPRDDSQTGNGGEASISEKIEATMEMGKVLGVDLRNKVDLVRAAILGEGVKNGCP</sequence>
<keyword evidence="2" id="KW-1185">Reference proteome</keyword>
<accession>A0ACB9IMG5</accession>
<evidence type="ECO:0000313" key="2">
    <source>
        <dbReference type="Proteomes" id="UP001056120"/>
    </source>
</evidence>
<dbReference type="EMBL" id="CM042025">
    <property type="protein sequence ID" value="KAI3808580.1"/>
    <property type="molecule type" value="Genomic_DNA"/>
</dbReference>
<name>A0ACB9IMG5_9ASTR</name>
<reference evidence="2" key="1">
    <citation type="journal article" date="2022" name="Mol. Ecol. Resour.">
        <title>The genomes of chicory, endive, great burdock and yacon provide insights into Asteraceae palaeo-polyploidization history and plant inulin production.</title>
        <authorList>
            <person name="Fan W."/>
            <person name="Wang S."/>
            <person name="Wang H."/>
            <person name="Wang A."/>
            <person name="Jiang F."/>
            <person name="Liu H."/>
            <person name="Zhao H."/>
            <person name="Xu D."/>
            <person name="Zhang Y."/>
        </authorList>
    </citation>
    <scope>NUCLEOTIDE SEQUENCE [LARGE SCALE GENOMIC DNA]</scope>
    <source>
        <strain evidence="2">cv. Yunnan</strain>
    </source>
</reference>
<reference evidence="1 2" key="2">
    <citation type="journal article" date="2022" name="Mol. Ecol. Resour.">
        <title>The genomes of chicory, endive, great burdock and yacon provide insights into Asteraceae paleo-polyploidization history and plant inulin production.</title>
        <authorList>
            <person name="Fan W."/>
            <person name="Wang S."/>
            <person name="Wang H."/>
            <person name="Wang A."/>
            <person name="Jiang F."/>
            <person name="Liu H."/>
            <person name="Zhao H."/>
            <person name="Xu D."/>
            <person name="Zhang Y."/>
        </authorList>
    </citation>
    <scope>NUCLEOTIDE SEQUENCE [LARGE SCALE GENOMIC DNA]</scope>
    <source>
        <strain evidence="2">cv. Yunnan</strain>
        <tissue evidence="1">Leaves</tissue>
    </source>
</reference>